<dbReference type="InterPro" id="IPR014825">
    <property type="entry name" value="DNA_alkylation"/>
</dbReference>
<proteinExistence type="predicted"/>
<accession>A0A4Y8SI59</accession>
<dbReference type="Gene3D" id="1.25.10.90">
    <property type="match status" value="1"/>
</dbReference>
<dbReference type="CDD" id="cd06561">
    <property type="entry name" value="AlkD_like"/>
    <property type="match status" value="1"/>
</dbReference>
<dbReference type="EMBL" id="SOZE01000005">
    <property type="protein sequence ID" value="TFF38739.1"/>
    <property type="molecule type" value="Genomic_DNA"/>
</dbReference>
<evidence type="ECO:0000313" key="1">
    <source>
        <dbReference type="EMBL" id="TFF38739.1"/>
    </source>
</evidence>
<dbReference type="RefSeq" id="WP_133228431.1">
    <property type="nucleotide sequence ID" value="NZ_SOZE01000005.1"/>
</dbReference>
<protein>
    <submittedName>
        <fullName evidence="1">DNA alkylation repair protein</fullName>
    </submittedName>
</protein>
<dbReference type="InterPro" id="IPR016024">
    <property type="entry name" value="ARM-type_fold"/>
</dbReference>
<gene>
    <name evidence="1" type="ORF">E2R66_06950</name>
</gene>
<dbReference type="Proteomes" id="UP000297540">
    <property type="component" value="Unassembled WGS sequence"/>
</dbReference>
<dbReference type="PANTHER" id="PTHR41291:SF1">
    <property type="entry name" value="DNA ALKYLATION REPAIR PROTEIN"/>
    <property type="match status" value="1"/>
</dbReference>
<organism evidence="1 2">
    <name type="scientific">Mucilaginibacter psychrotolerans</name>
    <dbReference type="NCBI Taxonomy" id="1524096"/>
    <lineage>
        <taxon>Bacteria</taxon>
        <taxon>Pseudomonadati</taxon>
        <taxon>Bacteroidota</taxon>
        <taxon>Sphingobacteriia</taxon>
        <taxon>Sphingobacteriales</taxon>
        <taxon>Sphingobacteriaceae</taxon>
        <taxon>Mucilaginibacter</taxon>
    </lineage>
</organism>
<dbReference type="OrthoDB" id="1117222at2"/>
<comment type="caution">
    <text evidence="1">The sequence shown here is derived from an EMBL/GenBank/DDBJ whole genome shotgun (WGS) entry which is preliminary data.</text>
</comment>
<keyword evidence="2" id="KW-1185">Reference proteome</keyword>
<dbReference type="PANTHER" id="PTHR41291">
    <property type="entry name" value="DNA ALKYLATION REPAIR PROTEIN"/>
    <property type="match status" value="1"/>
</dbReference>
<dbReference type="SUPFAM" id="SSF48371">
    <property type="entry name" value="ARM repeat"/>
    <property type="match status" value="1"/>
</dbReference>
<dbReference type="Pfam" id="PF08713">
    <property type="entry name" value="DNA_alkylation"/>
    <property type="match status" value="1"/>
</dbReference>
<dbReference type="AlphaFoldDB" id="A0A4Y8SI59"/>
<reference evidence="1 2" key="1">
    <citation type="journal article" date="2017" name="Int. J. Syst. Evol. Microbiol.">
        <title>Mucilaginibacterpsychrotolerans sp. nov., isolated from peatlands.</title>
        <authorList>
            <person name="Deng Y."/>
            <person name="Shen L."/>
            <person name="Xu B."/>
            <person name="Liu Y."/>
            <person name="Gu Z."/>
            <person name="Liu H."/>
            <person name="Zhou Y."/>
        </authorList>
    </citation>
    <scope>NUCLEOTIDE SEQUENCE [LARGE SCALE GENOMIC DNA]</scope>
    <source>
        <strain evidence="1 2">NH7-4</strain>
    </source>
</reference>
<name>A0A4Y8SI59_9SPHI</name>
<evidence type="ECO:0000313" key="2">
    <source>
        <dbReference type="Proteomes" id="UP000297540"/>
    </source>
</evidence>
<sequence>MIDDVIAELKAHADAKHLAGMLRFGIDNSRALGVRIPQVRLIAKSYKKNHELALQLWDTGIHEARIMASIVDDPAQVTEEQFDTWAKDFYSWDLCDQVCGNLFDRTPLAVAKAIEYSERPEEYVKRAGFVLMAGYAVHHKKAADEVFLQFLSIIEREAHDSRNFVKKAVNWALRQIGKCNFNLKAEAIASAERIMLQDNKAAKWIAQDALRELLSRP</sequence>